<keyword evidence="2" id="KW-0732">Signal</keyword>
<name>A0AAP2MSS6_9BURK</name>
<dbReference type="PANTHER" id="PTHR30332">
    <property type="entry name" value="PROBABLE GENERAL SECRETION PATHWAY PROTEIN D"/>
    <property type="match status" value="1"/>
</dbReference>
<evidence type="ECO:0000313" key="6">
    <source>
        <dbReference type="Proteomes" id="UP001196915"/>
    </source>
</evidence>
<evidence type="ECO:0000256" key="4">
    <source>
        <dbReference type="SAM" id="MobiDB-lite"/>
    </source>
</evidence>
<protein>
    <submittedName>
        <fullName evidence="5">Pilus assembly protein PilN</fullName>
    </submittedName>
</protein>
<gene>
    <name evidence="5" type="ORF">KTE52_29755</name>
</gene>
<feature type="compositionally biased region" description="Low complexity" evidence="4">
    <location>
        <begin position="228"/>
        <end position="244"/>
    </location>
</feature>
<organism evidence="5 6">
    <name type="scientific">Burkholderia multivorans</name>
    <dbReference type="NCBI Taxonomy" id="87883"/>
    <lineage>
        <taxon>Bacteria</taxon>
        <taxon>Pseudomonadati</taxon>
        <taxon>Pseudomonadota</taxon>
        <taxon>Betaproteobacteria</taxon>
        <taxon>Burkholderiales</taxon>
        <taxon>Burkholderiaceae</taxon>
        <taxon>Burkholderia</taxon>
        <taxon>Burkholderia cepacia complex</taxon>
    </lineage>
</organism>
<dbReference type="EMBL" id="JAHPMX010000030">
    <property type="protein sequence ID" value="MBU9360513.1"/>
    <property type="molecule type" value="Genomic_DNA"/>
</dbReference>
<evidence type="ECO:0000256" key="3">
    <source>
        <dbReference type="ARBA" id="ARBA00023136"/>
    </source>
</evidence>
<accession>A0AAP2MSS6</accession>
<dbReference type="Proteomes" id="UP001196915">
    <property type="component" value="Unassembled WGS sequence"/>
</dbReference>
<dbReference type="AlphaFoldDB" id="A0AAP2MSS6"/>
<reference evidence="5" key="1">
    <citation type="submission" date="2021-06" db="EMBL/GenBank/DDBJ databases">
        <title>A collection of bacterial strains from the Burkholderia cepacia Research Laboratory and Repository.</title>
        <authorList>
            <person name="Lipuma J."/>
            <person name="Spilker T."/>
        </authorList>
    </citation>
    <scope>NUCLEOTIDE SEQUENCE</scope>
    <source>
        <strain evidence="5">AU37435</strain>
    </source>
</reference>
<evidence type="ECO:0000256" key="1">
    <source>
        <dbReference type="ARBA" id="ARBA00004370"/>
    </source>
</evidence>
<dbReference type="RefSeq" id="WP_217085019.1">
    <property type="nucleotide sequence ID" value="NZ_JAHPMX010000030.1"/>
</dbReference>
<dbReference type="GO" id="GO:0016020">
    <property type="term" value="C:membrane"/>
    <property type="evidence" value="ECO:0007669"/>
    <property type="project" value="UniProtKB-SubCell"/>
</dbReference>
<comment type="caution">
    <text evidence="5">The sequence shown here is derived from an EMBL/GenBank/DDBJ whole genome shotgun (WGS) entry which is preliminary data.</text>
</comment>
<keyword evidence="3" id="KW-0472">Membrane</keyword>
<proteinExistence type="predicted"/>
<feature type="compositionally biased region" description="Polar residues" evidence="4">
    <location>
        <begin position="214"/>
        <end position="227"/>
    </location>
</feature>
<dbReference type="InterPro" id="IPR050810">
    <property type="entry name" value="Bact_Secretion_Sys_Channel"/>
</dbReference>
<sequence>MAAATSLKRATIALTILSTALSGCGVQQITAAQSSIANDAKTQATSKLATRPVVKVHSSSWLMGEEIRASKPQPAIYESEVVFNRSVRSLQDVADWISTRVGVRAVVDASVSAPSPMSTDRVAGAAPISAAGMPPLPPGMPTGAAVSVAPASTLATAPLDGGREYRYKGPLKGLLERVATAYGVWFTYRDGVVTFYRKETRTFDVSSLNEGGTLSGSITTQDSAANVGTNGAASTSGSSGSNSGQTMTLSASVKPWDTLEATAKAIAGQGADVHADRELGVITITGTPPQCDRLERWIKELNASFSKSIAIDVSVYEVHLSNNENYGANLSLAYKSSSGHTGVSFSGASVPKVSGAASAMSLGATILSGPMAGSTAAVQALSALGNVSQVVQRSGMTQNGKALNLQAATDQDYVNQTQSTLAANVGATSGIQTATVTPGFTGSFLPRYRDGRIFVVFDMTLSNLTALEPYPPNPKTDQASVQLRTLQKSRFQQSVSLKPGDSLVITGMYQQTASVNKNGVGSTSFPLLGGGIDAQKKDTILAIVISARVL</sequence>
<evidence type="ECO:0000313" key="5">
    <source>
        <dbReference type="EMBL" id="MBU9360513.1"/>
    </source>
</evidence>
<comment type="subcellular location">
    <subcellularLocation>
        <location evidence="1">Membrane</location>
    </subcellularLocation>
</comment>
<dbReference type="PANTHER" id="PTHR30332:SF24">
    <property type="entry name" value="SECRETIN GSPD-RELATED"/>
    <property type="match status" value="1"/>
</dbReference>
<evidence type="ECO:0000256" key="2">
    <source>
        <dbReference type="ARBA" id="ARBA00022729"/>
    </source>
</evidence>
<feature type="region of interest" description="Disordered" evidence="4">
    <location>
        <begin position="214"/>
        <end position="248"/>
    </location>
</feature>